<organism evidence="4 5">
    <name type="scientific">Paenibacillus piri</name>
    <dbReference type="NCBI Taxonomy" id="2547395"/>
    <lineage>
        <taxon>Bacteria</taxon>
        <taxon>Bacillati</taxon>
        <taxon>Bacillota</taxon>
        <taxon>Bacilli</taxon>
        <taxon>Bacillales</taxon>
        <taxon>Paenibacillaceae</taxon>
        <taxon>Paenibacillus</taxon>
    </lineage>
</organism>
<evidence type="ECO:0000256" key="3">
    <source>
        <dbReference type="SAM" id="SignalP"/>
    </source>
</evidence>
<dbReference type="Proteomes" id="UP000295636">
    <property type="component" value="Unassembled WGS sequence"/>
</dbReference>
<evidence type="ECO:0000256" key="1">
    <source>
        <dbReference type="ARBA" id="ARBA00022729"/>
    </source>
</evidence>
<protein>
    <submittedName>
        <fullName evidence="4">Extracellular solute-binding protein</fullName>
    </submittedName>
</protein>
<dbReference type="SUPFAM" id="SSF53850">
    <property type="entry name" value="Periplasmic binding protein-like II"/>
    <property type="match status" value="1"/>
</dbReference>
<feature type="signal peptide" evidence="3">
    <location>
        <begin position="1"/>
        <end position="28"/>
    </location>
</feature>
<dbReference type="Gene3D" id="3.40.190.10">
    <property type="entry name" value="Periplasmic binding protein-like II"/>
    <property type="match status" value="2"/>
</dbReference>
<keyword evidence="1 3" id="KW-0732">Signal</keyword>
<dbReference type="PANTHER" id="PTHR43649">
    <property type="entry name" value="ARABINOSE-BINDING PROTEIN-RELATED"/>
    <property type="match status" value="1"/>
</dbReference>
<feature type="chain" id="PRO_5020689484" evidence="3">
    <location>
        <begin position="29"/>
        <end position="520"/>
    </location>
</feature>
<dbReference type="RefSeq" id="WP_133233314.1">
    <property type="nucleotide sequence ID" value="NZ_SMRT01000014.1"/>
</dbReference>
<dbReference type="PANTHER" id="PTHR43649:SF33">
    <property type="entry name" value="POLYGALACTURONAN_RHAMNOGALACTURONAN-BINDING PROTEIN YTCQ"/>
    <property type="match status" value="1"/>
</dbReference>
<dbReference type="AlphaFoldDB" id="A0A4R5KIB7"/>
<evidence type="ECO:0000313" key="4">
    <source>
        <dbReference type="EMBL" id="TDF94157.1"/>
    </source>
</evidence>
<sequence>MRKSRINGGSAGLCCVLALTMLAACSNAEGGGGSKNGGTDAAAKTETKAEQEKPLTVKIFAGLYNDAPDMNNAYWTEWQKRTNTKLEIEWVPSGDIDTKMDLVLASGDLPEILSSPDASRPSLINAAKNGAFWDLTPFLGDFKDYPNLKNNLAKDALKYLSVDGKIYALPRSRSRVDLGLKIRKDWLDKLNIPVPQTLDEYAAALKKIVDSDVDGNGKKDTLGIIGQGVVVDDGTFLFGAGFGAYNPTYNEEGGMIETRLTPQWDDMIAYFRQMYADGGLPKEFAVMKRTQNEELFRTGKAASYTNSIWWDDEWEKENRKTQPDAKIVNLLLKGPKGDVALDLQTGVSGGYYISKKVPEARVKQLLKYLEFTASQEMTDFAYYGIEGIHHKVVDGQKVLTEQGVKEVNVTSKGAGVLAYSKWGKVISASGSKAFNDAKMKEVEKFDELGKVNPFKGIISATWLNTWPKYESEWKTMEAKAIVGQISMEEYKAYTAKLRNLPEMKKAFKEFADAYKIFSGK</sequence>
<dbReference type="EMBL" id="SMRT01000014">
    <property type="protein sequence ID" value="TDF94157.1"/>
    <property type="molecule type" value="Genomic_DNA"/>
</dbReference>
<evidence type="ECO:0000313" key="5">
    <source>
        <dbReference type="Proteomes" id="UP000295636"/>
    </source>
</evidence>
<evidence type="ECO:0000256" key="2">
    <source>
        <dbReference type="SAM" id="MobiDB-lite"/>
    </source>
</evidence>
<reference evidence="4 5" key="1">
    <citation type="submission" date="2019-03" db="EMBL/GenBank/DDBJ databases">
        <title>This is whole genome sequence of Paenibacillus sp MS74 strain.</title>
        <authorList>
            <person name="Trinh H.N."/>
        </authorList>
    </citation>
    <scope>NUCLEOTIDE SEQUENCE [LARGE SCALE GENOMIC DNA]</scope>
    <source>
        <strain evidence="4 5">MS74</strain>
    </source>
</reference>
<dbReference type="InterPro" id="IPR050490">
    <property type="entry name" value="Bact_solute-bd_prot1"/>
</dbReference>
<feature type="region of interest" description="Disordered" evidence="2">
    <location>
        <begin position="30"/>
        <end position="49"/>
    </location>
</feature>
<comment type="caution">
    <text evidence="4">The sequence shown here is derived from an EMBL/GenBank/DDBJ whole genome shotgun (WGS) entry which is preliminary data.</text>
</comment>
<gene>
    <name evidence="4" type="ORF">E1757_25035</name>
</gene>
<keyword evidence="5" id="KW-1185">Reference proteome</keyword>
<dbReference type="PROSITE" id="PS51257">
    <property type="entry name" value="PROKAR_LIPOPROTEIN"/>
    <property type="match status" value="1"/>
</dbReference>
<accession>A0A4R5KIB7</accession>
<name>A0A4R5KIB7_9BACL</name>
<dbReference type="OrthoDB" id="9787283at2"/>
<proteinExistence type="predicted"/>